<dbReference type="AlphaFoldDB" id="M2NJ94"/>
<protein>
    <submittedName>
        <fullName evidence="2">Uncharacterized protein</fullName>
    </submittedName>
</protein>
<sequence length="43" mass="4441">MRRAASIKARASGATGNPSISTGSGKWIVRSTTANPQVATLLR</sequence>
<comment type="caution">
    <text evidence="2">The sequence shown here is derived from an EMBL/GenBank/DDBJ whole genome shotgun (WGS) entry which is preliminary data.</text>
</comment>
<evidence type="ECO:0000313" key="3">
    <source>
        <dbReference type="Proteomes" id="UP000014137"/>
    </source>
</evidence>
<evidence type="ECO:0000256" key="1">
    <source>
        <dbReference type="SAM" id="MobiDB-lite"/>
    </source>
</evidence>
<accession>M2NJ94</accession>
<dbReference type="Proteomes" id="UP000014137">
    <property type="component" value="Unassembled WGS sequence"/>
</dbReference>
<evidence type="ECO:0000313" key="2">
    <source>
        <dbReference type="EMBL" id="EMD22219.1"/>
    </source>
</evidence>
<feature type="region of interest" description="Disordered" evidence="1">
    <location>
        <begin position="1"/>
        <end position="28"/>
    </location>
</feature>
<name>M2NJ94_9PSEU</name>
<feature type="compositionally biased region" description="Polar residues" evidence="1">
    <location>
        <begin position="14"/>
        <end position="28"/>
    </location>
</feature>
<reference evidence="2 3" key="1">
    <citation type="submission" date="2012-10" db="EMBL/GenBank/DDBJ databases">
        <title>Genome assembly of Amycolatopsis azurea DSM 43854.</title>
        <authorList>
            <person name="Khatri I."/>
            <person name="Kaur I."/>
            <person name="Subramanian S."/>
            <person name="Mayilraj S."/>
        </authorList>
    </citation>
    <scope>NUCLEOTIDE SEQUENCE [LARGE SCALE GENOMIC DNA]</scope>
    <source>
        <strain evidence="2 3">DSM 43854</strain>
    </source>
</reference>
<gene>
    <name evidence="2" type="ORF">C791_0332</name>
</gene>
<proteinExistence type="predicted"/>
<organism evidence="2 3">
    <name type="scientific">Amycolatopsis azurea DSM 43854</name>
    <dbReference type="NCBI Taxonomy" id="1238180"/>
    <lineage>
        <taxon>Bacteria</taxon>
        <taxon>Bacillati</taxon>
        <taxon>Actinomycetota</taxon>
        <taxon>Actinomycetes</taxon>
        <taxon>Pseudonocardiales</taxon>
        <taxon>Pseudonocardiaceae</taxon>
        <taxon>Amycolatopsis</taxon>
    </lineage>
</organism>
<dbReference type="EMBL" id="ANMG01000102">
    <property type="protein sequence ID" value="EMD22219.1"/>
    <property type="molecule type" value="Genomic_DNA"/>
</dbReference>
<dbReference type="PATRIC" id="fig|1238180.3.peg.8063"/>